<evidence type="ECO:0000256" key="3">
    <source>
        <dbReference type="ARBA" id="ARBA00005709"/>
    </source>
</evidence>
<dbReference type="NCBIfam" id="TIGR02550">
    <property type="entry name" value="flagell_flgL"/>
    <property type="match status" value="1"/>
</dbReference>
<dbReference type="GO" id="GO:0071973">
    <property type="term" value="P:bacterial-type flagellum-dependent cell motility"/>
    <property type="evidence" value="ECO:0007669"/>
    <property type="project" value="InterPro"/>
</dbReference>
<dbReference type="PANTHER" id="PTHR42792:SF1">
    <property type="entry name" value="FLAGELLAR HOOK-ASSOCIATED PROTEIN 3"/>
    <property type="match status" value="1"/>
</dbReference>
<organism evidence="7 8">
    <name type="scientific">Paucimonas lemoignei</name>
    <name type="common">Pseudomonas lemoignei</name>
    <dbReference type="NCBI Taxonomy" id="29443"/>
    <lineage>
        <taxon>Bacteria</taxon>
        <taxon>Pseudomonadati</taxon>
        <taxon>Pseudomonadota</taxon>
        <taxon>Betaproteobacteria</taxon>
        <taxon>Burkholderiales</taxon>
        <taxon>Burkholderiaceae</taxon>
        <taxon>Paucimonas</taxon>
    </lineage>
</organism>
<dbReference type="InterPro" id="IPR013384">
    <property type="entry name" value="Flagell_FlgL"/>
</dbReference>
<evidence type="ECO:0000256" key="4">
    <source>
        <dbReference type="ARBA" id="ARBA00023143"/>
    </source>
</evidence>
<name>A0A4R3I0X2_PAULE</name>
<dbReference type="PANTHER" id="PTHR42792">
    <property type="entry name" value="FLAGELLIN"/>
    <property type="match status" value="1"/>
</dbReference>
<reference evidence="7 8" key="1">
    <citation type="submission" date="2019-03" db="EMBL/GenBank/DDBJ databases">
        <title>Genomic Encyclopedia of Type Strains, Phase IV (KMG-IV): sequencing the most valuable type-strain genomes for metagenomic binning, comparative biology and taxonomic classification.</title>
        <authorList>
            <person name="Goeker M."/>
        </authorList>
    </citation>
    <scope>NUCLEOTIDE SEQUENCE [LARGE SCALE GENOMIC DNA]</scope>
    <source>
        <strain evidence="7 8">DSM 7445</strain>
    </source>
</reference>
<gene>
    <name evidence="7" type="ORF">EDC30_101123</name>
</gene>
<protein>
    <submittedName>
        <fullName evidence="7">Flagellar hook-associated protein 3 FlgL</fullName>
    </submittedName>
</protein>
<evidence type="ECO:0000313" key="8">
    <source>
        <dbReference type="Proteomes" id="UP000295382"/>
    </source>
</evidence>
<dbReference type="SUPFAM" id="SSF64518">
    <property type="entry name" value="Phase 1 flagellin"/>
    <property type="match status" value="1"/>
</dbReference>
<dbReference type="GO" id="GO:0005576">
    <property type="term" value="C:extracellular region"/>
    <property type="evidence" value="ECO:0007669"/>
    <property type="project" value="UniProtKB-SubCell"/>
</dbReference>
<keyword evidence="8" id="KW-1185">Reference proteome</keyword>
<comment type="similarity">
    <text evidence="3">Belongs to the bacterial flagellin family.</text>
</comment>
<keyword evidence="7" id="KW-0282">Flagellum</keyword>
<dbReference type="GO" id="GO:0009424">
    <property type="term" value="C:bacterial-type flagellum hook"/>
    <property type="evidence" value="ECO:0007669"/>
    <property type="project" value="InterPro"/>
</dbReference>
<evidence type="ECO:0000259" key="5">
    <source>
        <dbReference type="Pfam" id="PF00669"/>
    </source>
</evidence>
<evidence type="ECO:0000256" key="1">
    <source>
        <dbReference type="ARBA" id="ARBA00004365"/>
    </source>
</evidence>
<evidence type="ECO:0000256" key="2">
    <source>
        <dbReference type="ARBA" id="ARBA00004613"/>
    </source>
</evidence>
<dbReference type="OrthoDB" id="9768249at2"/>
<dbReference type="Pfam" id="PF00669">
    <property type="entry name" value="Flagellin_N"/>
    <property type="match status" value="1"/>
</dbReference>
<dbReference type="InterPro" id="IPR049119">
    <property type="entry name" value="FlgK_D2-like"/>
</dbReference>
<accession>A0A4R3I0X2</accession>
<feature type="domain" description="Flagellin N-terminal" evidence="5">
    <location>
        <begin position="3"/>
        <end position="138"/>
    </location>
</feature>
<dbReference type="AlphaFoldDB" id="A0A4R3I0X2"/>
<dbReference type="GO" id="GO:0005198">
    <property type="term" value="F:structural molecule activity"/>
    <property type="evidence" value="ECO:0007669"/>
    <property type="project" value="InterPro"/>
</dbReference>
<keyword evidence="7" id="KW-0966">Cell projection</keyword>
<dbReference type="InterPro" id="IPR001029">
    <property type="entry name" value="Flagellin_N"/>
</dbReference>
<dbReference type="EMBL" id="SLZQ01000001">
    <property type="protein sequence ID" value="TCS39172.1"/>
    <property type="molecule type" value="Genomic_DNA"/>
</dbReference>
<dbReference type="Proteomes" id="UP000295382">
    <property type="component" value="Unassembled WGS sequence"/>
</dbReference>
<dbReference type="Pfam" id="PF21158">
    <property type="entry name" value="flgK_1st_1"/>
    <property type="match status" value="1"/>
</dbReference>
<keyword evidence="7" id="KW-0969">Cilium</keyword>
<sequence length="404" mass="42710">MRISTNTLYESGTSRLSDLQARMMQTQQQIATGRRIQTPADDPVASARAYEINQAKAVNSQYATNRATIKDSLNLEENALQNVTSLLQDVKTMLVSAGNASYSDTERKFLATELRQRFDEMLSLANSSDGVGGYLFAGFRSDTQPFSKSSAGAIYNGDQGERMLQVSASRQLAFGDNGSAVFEQIRTGNGTFSISAASANAGGGVFSSGIVTNAAAVTGNEYSINFSVTGGVTTYTVTNVTTGAAVVPAPGNPYTSGEAIGFDGIQFEISGAPADGDNFSVKPSVNQSLFTTLQNLIGALEASGTGEAGQARLNNQLTIAHGNLDNALNSVLTVRANIGTRLKEIDSMDNSGSDMDLQYAETLSNLQDLDYAKAISSLVQQQTTLQAAQQSFVKMSGLSLFNFI</sequence>
<comment type="caution">
    <text evidence="7">The sequence shown here is derived from an EMBL/GenBank/DDBJ whole genome shotgun (WGS) entry which is preliminary data.</text>
</comment>
<evidence type="ECO:0000313" key="7">
    <source>
        <dbReference type="EMBL" id="TCS39172.1"/>
    </source>
</evidence>
<dbReference type="InterPro" id="IPR001492">
    <property type="entry name" value="Flagellin"/>
</dbReference>
<evidence type="ECO:0000259" key="6">
    <source>
        <dbReference type="Pfam" id="PF21158"/>
    </source>
</evidence>
<proteinExistence type="inferred from homology"/>
<feature type="domain" description="Flagellar hook-associated protein 1 D2-like" evidence="6">
    <location>
        <begin position="198"/>
        <end position="283"/>
    </location>
</feature>
<dbReference type="Gene3D" id="1.20.1330.10">
    <property type="entry name" value="f41 fragment of flagellin, N-terminal domain"/>
    <property type="match status" value="1"/>
</dbReference>
<keyword evidence="4" id="KW-0975">Bacterial flagellum</keyword>
<dbReference type="RefSeq" id="WP_132256338.1">
    <property type="nucleotide sequence ID" value="NZ_SLZQ01000001.1"/>
</dbReference>
<comment type="subcellular location">
    <subcellularLocation>
        <location evidence="1">Bacterial flagellum</location>
    </subcellularLocation>
    <subcellularLocation>
        <location evidence="2">Secreted</location>
    </subcellularLocation>
</comment>